<evidence type="ECO:0000259" key="1">
    <source>
        <dbReference type="PROSITE" id="PS50018"/>
    </source>
</evidence>
<gene>
    <name evidence="2" type="ORF">OS493_022833</name>
</gene>
<evidence type="ECO:0000313" key="3">
    <source>
        <dbReference type="Proteomes" id="UP001163046"/>
    </source>
</evidence>
<accession>A0A9W9ZMT6</accession>
<dbReference type="AlphaFoldDB" id="A0A9W9ZMT6"/>
<dbReference type="EMBL" id="MU825889">
    <property type="protein sequence ID" value="KAJ7384205.1"/>
    <property type="molecule type" value="Genomic_DNA"/>
</dbReference>
<proteinExistence type="predicted"/>
<dbReference type="SUPFAM" id="SSF48350">
    <property type="entry name" value="GTPase activation domain, GAP"/>
    <property type="match status" value="1"/>
</dbReference>
<dbReference type="GO" id="GO:0005938">
    <property type="term" value="C:cell cortex"/>
    <property type="evidence" value="ECO:0007669"/>
    <property type="project" value="TreeGrafter"/>
</dbReference>
<dbReference type="InterPro" id="IPR008936">
    <property type="entry name" value="Rho_GTPase_activation_prot"/>
</dbReference>
<dbReference type="Proteomes" id="UP001163046">
    <property type="component" value="Unassembled WGS sequence"/>
</dbReference>
<dbReference type="GO" id="GO:0005096">
    <property type="term" value="F:GTPase activator activity"/>
    <property type="evidence" value="ECO:0007669"/>
    <property type="project" value="TreeGrafter"/>
</dbReference>
<comment type="caution">
    <text evidence="2">The sequence shown here is derived from an EMBL/GenBank/DDBJ whole genome shotgun (WGS) entry which is preliminary data.</text>
</comment>
<dbReference type="PANTHER" id="PTHR14149:SF17">
    <property type="entry name" value="GTPASE-ACTIVATING PROTEIN"/>
    <property type="match status" value="1"/>
</dbReference>
<dbReference type="Pfam" id="PF00616">
    <property type="entry name" value="RasGAP"/>
    <property type="match status" value="1"/>
</dbReference>
<dbReference type="InterPro" id="IPR001936">
    <property type="entry name" value="RasGAP_dom"/>
</dbReference>
<feature type="domain" description="Ras-GAP" evidence="1">
    <location>
        <begin position="132"/>
        <end position="250"/>
    </location>
</feature>
<reference evidence="2" key="1">
    <citation type="submission" date="2023-01" db="EMBL/GenBank/DDBJ databases">
        <title>Genome assembly of the deep-sea coral Lophelia pertusa.</title>
        <authorList>
            <person name="Herrera S."/>
            <person name="Cordes E."/>
        </authorList>
    </citation>
    <scope>NUCLEOTIDE SEQUENCE</scope>
    <source>
        <strain evidence="2">USNM1676648</strain>
        <tissue evidence="2">Polyp</tissue>
    </source>
</reference>
<dbReference type="PANTHER" id="PTHR14149">
    <property type="entry name" value="RAS GTPASE-ACTIVATING PROTEIN WITH IQ MOTIF"/>
    <property type="match status" value="1"/>
</dbReference>
<keyword evidence="3" id="KW-1185">Reference proteome</keyword>
<dbReference type="PROSITE" id="PS50018">
    <property type="entry name" value="RAS_GTPASE_ACTIV_2"/>
    <property type="match status" value="1"/>
</dbReference>
<name>A0A9W9ZMT6_9CNID</name>
<dbReference type="OrthoDB" id="775356at2759"/>
<dbReference type="Gene3D" id="1.10.506.10">
    <property type="entry name" value="GTPase Activation - p120gap, domain 1"/>
    <property type="match status" value="1"/>
</dbReference>
<sequence length="250" mass="29154">MYRFCWKKTSHSKSSIHRQLKVLKDKISELSKTNYELEREVRFFDQRIGLLINHKKAVEELPDYFGEGDRNSKYEIHLIDNDTQQEKYGNLFFLLQTEANYLAQLTRIVSLAEIDDLLQPVLFSLYGNQYELREEHLLLTMFQLALKYEVNESETFNSLLRANTAITRMMTTYTRRGPGQEYLKSTLEALIRNVVDQDKLVLEINPLKVYAEIYGTLSDSSGQLTMERAMDDSGVQAIIQEHILLTVVLK</sequence>
<organism evidence="2 3">
    <name type="scientific">Desmophyllum pertusum</name>
    <dbReference type="NCBI Taxonomy" id="174260"/>
    <lineage>
        <taxon>Eukaryota</taxon>
        <taxon>Metazoa</taxon>
        <taxon>Cnidaria</taxon>
        <taxon>Anthozoa</taxon>
        <taxon>Hexacorallia</taxon>
        <taxon>Scleractinia</taxon>
        <taxon>Caryophylliina</taxon>
        <taxon>Caryophylliidae</taxon>
        <taxon>Desmophyllum</taxon>
    </lineage>
</organism>
<dbReference type="GO" id="GO:0046580">
    <property type="term" value="P:negative regulation of Ras protein signal transduction"/>
    <property type="evidence" value="ECO:0007669"/>
    <property type="project" value="TreeGrafter"/>
</dbReference>
<protein>
    <recommendedName>
        <fullName evidence="1">Ras-GAP domain-containing protein</fullName>
    </recommendedName>
</protein>
<evidence type="ECO:0000313" key="2">
    <source>
        <dbReference type="EMBL" id="KAJ7384205.1"/>
    </source>
</evidence>